<feature type="transmembrane region" description="Helical" evidence="4">
    <location>
        <begin position="98"/>
        <end position="118"/>
    </location>
</feature>
<gene>
    <name evidence="5" type="ORF">LAUMK13_05663</name>
</gene>
<dbReference type="GO" id="GO:0016020">
    <property type="term" value="C:membrane"/>
    <property type="evidence" value="ECO:0007669"/>
    <property type="project" value="UniProtKB-SubCell"/>
</dbReference>
<reference evidence="5 6" key="1">
    <citation type="submission" date="2018-09" db="EMBL/GenBank/DDBJ databases">
        <authorList>
            <person name="Tagini F."/>
        </authorList>
    </citation>
    <scope>NUCLEOTIDE SEQUENCE [LARGE SCALE GENOMIC DNA]</scope>
    <source>
        <strain evidence="5 6">MK13</strain>
    </source>
</reference>
<dbReference type="PANTHER" id="PTHR37042">
    <property type="entry name" value="OUTER MEMBRANE PROTEIN RV1973"/>
    <property type="match status" value="1"/>
</dbReference>
<feature type="compositionally biased region" description="Low complexity" evidence="3">
    <location>
        <begin position="24"/>
        <end position="39"/>
    </location>
</feature>
<proteinExistence type="predicted"/>
<dbReference type="AlphaFoldDB" id="A0A498QKQ8"/>
<dbReference type="PANTHER" id="PTHR37042:SF4">
    <property type="entry name" value="OUTER MEMBRANE PROTEIN RV1973"/>
    <property type="match status" value="1"/>
</dbReference>
<sequence>MTSQPGMAGGEANEPEKESDAVPVDAESATVADVATVAEDTADEIENDTGAGEHAEDISDGDANTESADAPSNESEDEQDGKAGGRAKTRRTISISRLLAFGVLPGLVLLLAAAGGYLKWQSSSIRASQTGSVESVVAAKDGTVAILSYQPDTADKDLGAARDRLTGTFKDSYTQLTHDVVIPGAKQRHISAVATVPAAASVSATSSHAVVLVFVNQTVVVDTDPPSASASSVRVTLDKVDGRWLISGFDPV</sequence>
<evidence type="ECO:0000313" key="6">
    <source>
        <dbReference type="Proteomes" id="UP000267289"/>
    </source>
</evidence>
<keyword evidence="4" id="KW-0812">Transmembrane</keyword>
<organism evidence="5 6">
    <name type="scientific">Mycobacterium innocens</name>
    <dbReference type="NCBI Taxonomy" id="2341083"/>
    <lineage>
        <taxon>Bacteria</taxon>
        <taxon>Bacillati</taxon>
        <taxon>Actinomycetota</taxon>
        <taxon>Actinomycetes</taxon>
        <taxon>Mycobacteriales</taxon>
        <taxon>Mycobacteriaceae</taxon>
        <taxon>Mycobacterium</taxon>
    </lineage>
</organism>
<evidence type="ECO:0000256" key="4">
    <source>
        <dbReference type="SAM" id="Phobius"/>
    </source>
</evidence>
<keyword evidence="2 4" id="KW-0472">Membrane</keyword>
<feature type="compositionally biased region" description="Polar residues" evidence="3">
    <location>
        <begin position="62"/>
        <end position="73"/>
    </location>
</feature>
<dbReference type="EMBL" id="UPHQ01000314">
    <property type="protein sequence ID" value="VBA46418.1"/>
    <property type="molecule type" value="Genomic_DNA"/>
</dbReference>
<feature type="region of interest" description="Disordered" evidence="3">
    <location>
        <begin position="1"/>
        <end position="88"/>
    </location>
</feature>
<protein>
    <recommendedName>
        <fullName evidence="7">Outer membrane protein</fullName>
    </recommendedName>
</protein>
<evidence type="ECO:0000256" key="2">
    <source>
        <dbReference type="ARBA" id="ARBA00023136"/>
    </source>
</evidence>
<accession>A0A498QKQ8</accession>
<name>A0A498QKQ8_9MYCO</name>
<evidence type="ECO:0000256" key="3">
    <source>
        <dbReference type="SAM" id="MobiDB-lite"/>
    </source>
</evidence>
<keyword evidence="6" id="KW-1185">Reference proteome</keyword>
<dbReference type="OrthoDB" id="3536396at2"/>
<dbReference type="Proteomes" id="UP000267289">
    <property type="component" value="Unassembled WGS sequence"/>
</dbReference>
<evidence type="ECO:0000313" key="5">
    <source>
        <dbReference type="EMBL" id="VBA46418.1"/>
    </source>
</evidence>
<comment type="subcellular location">
    <subcellularLocation>
        <location evidence="1">Membrane</location>
    </subcellularLocation>
</comment>
<evidence type="ECO:0008006" key="7">
    <source>
        <dbReference type="Google" id="ProtNLM"/>
    </source>
</evidence>
<evidence type="ECO:0000256" key="1">
    <source>
        <dbReference type="ARBA" id="ARBA00004370"/>
    </source>
</evidence>
<keyword evidence="4" id="KW-1133">Transmembrane helix</keyword>
<dbReference type="RefSeq" id="WP_099194434.1">
    <property type="nucleotide sequence ID" value="NZ_UPHQ01000314.1"/>
</dbReference>